<dbReference type="Pfam" id="PF00155">
    <property type="entry name" value="Aminotran_1_2"/>
    <property type="match status" value="1"/>
</dbReference>
<evidence type="ECO:0000313" key="8">
    <source>
        <dbReference type="Proteomes" id="UP000250235"/>
    </source>
</evidence>
<dbReference type="EMBL" id="KQ991022">
    <property type="protein sequence ID" value="KZV52696.1"/>
    <property type="molecule type" value="Genomic_DNA"/>
</dbReference>
<keyword evidence="8" id="KW-1185">Reference proteome</keyword>
<evidence type="ECO:0000256" key="5">
    <source>
        <dbReference type="PIRSR" id="PIRSR000517-1"/>
    </source>
</evidence>
<protein>
    <recommendedName>
        <fullName evidence="6">Aminotransferase class I/classII large domain-containing protein</fullName>
    </recommendedName>
</protein>
<dbReference type="GO" id="GO:0006572">
    <property type="term" value="P:L-tyrosine catabolic process"/>
    <property type="evidence" value="ECO:0007669"/>
    <property type="project" value="TreeGrafter"/>
</dbReference>
<reference evidence="7 8" key="1">
    <citation type="journal article" date="2015" name="Proc. Natl. Acad. Sci. U.S.A.">
        <title>The resurrection genome of Boea hygrometrica: A blueprint for survival of dehydration.</title>
        <authorList>
            <person name="Xiao L."/>
            <person name="Yang G."/>
            <person name="Zhang L."/>
            <person name="Yang X."/>
            <person name="Zhao S."/>
            <person name="Ji Z."/>
            <person name="Zhou Q."/>
            <person name="Hu M."/>
            <person name="Wang Y."/>
            <person name="Chen M."/>
            <person name="Xu Y."/>
            <person name="Jin H."/>
            <person name="Xiao X."/>
            <person name="Hu G."/>
            <person name="Bao F."/>
            <person name="Hu Y."/>
            <person name="Wan P."/>
            <person name="Li L."/>
            <person name="Deng X."/>
            <person name="Kuang T."/>
            <person name="Xiang C."/>
            <person name="Zhu J.K."/>
            <person name="Oliver M.J."/>
            <person name="He Y."/>
        </authorList>
    </citation>
    <scope>NUCLEOTIDE SEQUENCE [LARGE SCALE GENOMIC DNA]</scope>
    <source>
        <strain evidence="8">cv. XS01</strain>
    </source>
</reference>
<dbReference type="PANTHER" id="PTHR45744:SF25">
    <property type="entry name" value="AMINOTRANSFERASE TAT2-RELATED"/>
    <property type="match status" value="1"/>
</dbReference>
<dbReference type="Proteomes" id="UP000250235">
    <property type="component" value="Unassembled WGS sequence"/>
</dbReference>
<dbReference type="Gene3D" id="3.90.1150.10">
    <property type="entry name" value="Aspartate Aminotransferase, domain 1"/>
    <property type="match status" value="1"/>
</dbReference>
<comment type="cofactor">
    <cofactor evidence="1 4 5">
        <name>pyridoxal 5'-phosphate</name>
        <dbReference type="ChEBI" id="CHEBI:597326"/>
    </cofactor>
</comment>
<dbReference type="FunFam" id="3.40.640.10:FF:000048">
    <property type="entry name" value="tyrosine aminotransferase"/>
    <property type="match status" value="1"/>
</dbReference>
<dbReference type="InterPro" id="IPR015421">
    <property type="entry name" value="PyrdxlP-dep_Trfase_major"/>
</dbReference>
<gene>
    <name evidence="7" type="ORF">F511_23159</name>
</gene>
<evidence type="ECO:0000256" key="1">
    <source>
        <dbReference type="ARBA" id="ARBA00001933"/>
    </source>
</evidence>
<evidence type="ECO:0000313" key="7">
    <source>
        <dbReference type="EMBL" id="KZV52696.1"/>
    </source>
</evidence>
<evidence type="ECO:0000256" key="4">
    <source>
        <dbReference type="PIRNR" id="PIRNR000517"/>
    </source>
</evidence>
<dbReference type="InterPro" id="IPR015422">
    <property type="entry name" value="PyrdxlP-dep_Trfase_small"/>
</dbReference>
<dbReference type="InterPro" id="IPR004839">
    <property type="entry name" value="Aminotransferase_I/II_large"/>
</dbReference>
<dbReference type="CDD" id="cd00609">
    <property type="entry name" value="AAT_like"/>
    <property type="match status" value="1"/>
</dbReference>
<comment type="similarity">
    <text evidence="2 4">Belongs to the class-I pyridoxal-phosphate-dependent aminotransferase family.</text>
</comment>
<dbReference type="NCBIfam" id="TIGR01265">
    <property type="entry name" value="tyr_nico_aTase"/>
    <property type="match status" value="1"/>
</dbReference>
<sequence>MENKFAKWGLKGQKEATVTIRDILETIKKQVKKDDEKPMIHLGHGDPSAYSCFRTTPVAEEAVNRALRSAKFNGYAPAAGLPESRRAVAEFLSKDLPYKLSEEDIFITAGAAHAIELILTVLARPGANILLPRPGYPSYEAHSTFLDQEVRNFDLLPEKGWEIDLDGVEALADDNTVAMVVINPGNPSGSVFTPEHLQKIAETAKRLGIVLISDEVYYDLVFGGNKFVPMGVFGSVTPVVSLGTMSKRWLVPGWRLGWIALSDPNGILKRTGITDCIKKYRNISPDSTTLIQGAIPEILEKTPKDFISNIVVLLREAAEACYSNIIEIPYLDSPQKPEGAMSTMVKLNLDMLEGIEDDMDFCLRLAKEESVLVLPGSVLGLKNWLRISFATDVASLEEGLQRIKAFCLRHSNMIM</sequence>
<name>A0A2Z7D6E8_9LAMI</name>
<dbReference type="InterPro" id="IPR005958">
    <property type="entry name" value="TyrNic_aminoTrfase"/>
</dbReference>
<evidence type="ECO:0000259" key="6">
    <source>
        <dbReference type="Pfam" id="PF00155"/>
    </source>
</evidence>
<dbReference type="AlphaFoldDB" id="A0A2Z7D6E8"/>
<dbReference type="Gene3D" id="3.40.640.10">
    <property type="entry name" value="Type I PLP-dependent aspartate aminotransferase-like (Major domain)"/>
    <property type="match status" value="1"/>
</dbReference>
<organism evidence="7 8">
    <name type="scientific">Dorcoceras hygrometricum</name>
    <dbReference type="NCBI Taxonomy" id="472368"/>
    <lineage>
        <taxon>Eukaryota</taxon>
        <taxon>Viridiplantae</taxon>
        <taxon>Streptophyta</taxon>
        <taxon>Embryophyta</taxon>
        <taxon>Tracheophyta</taxon>
        <taxon>Spermatophyta</taxon>
        <taxon>Magnoliopsida</taxon>
        <taxon>eudicotyledons</taxon>
        <taxon>Gunneridae</taxon>
        <taxon>Pentapetalae</taxon>
        <taxon>asterids</taxon>
        <taxon>lamiids</taxon>
        <taxon>Lamiales</taxon>
        <taxon>Gesneriaceae</taxon>
        <taxon>Didymocarpoideae</taxon>
        <taxon>Trichosporeae</taxon>
        <taxon>Loxocarpinae</taxon>
        <taxon>Dorcoceras</taxon>
    </lineage>
</organism>
<dbReference type="PANTHER" id="PTHR45744">
    <property type="entry name" value="TYROSINE AMINOTRANSFERASE"/>
    <property type="match status" value="1"/>
</dbReference>
<feature type="domain" description="Aminotransferase class I/classII large" evidence="6">
    <location>
        <begin position="38"/>
        <end position="403"/>
    </location>
</feature>
<feature type="modified residue" description="N6-(pyridoxal phosphate)lysine" evidence="5">
    <location>
        <position position="247"/>
    </location>
</feature>
<accession>A0A2Z7D6E8</accession>
<dbReference type="OrthoDB" id="7042322at2759"/>
<proteinExistence type="inferred from homology"/>
<dbReference type="SUPFAM" id="SSF53383">
    <property type="entry name" value="PLP-dependent transferases"/>
    <property type="match status" value="1"/>
</dbReference>
<keyword evidence="3 4" id="KW-0663">Pyridoxal phosphate</keyword>
<evidence type="ECO:0000256" key="2">
    <source>
        <dbReference type="ARBA" id="ARBA00007441"/>
    </source>
</evidence>
<evidence type="ECO:0000256" key="3">
    <source>
        <dbReference type="ARBA" id="ARBA00022898"/>
    </source>
</evidence>
<dbReference type="InterPro" id="IPR015424">
    <property type="entry name" value="PyrdxlP-dep_Trfase"/>
</dbReference>
<dbReference type="PIRSF" id="PIRSF000517">
    <property type="entry name" value="Tyr_transaminase"/>
    <property type="match status" value="1"/>
</dbReference>
<dbReference type="GO" id="GO:0030170">
    <property type="term" value="F:pyridoxal phosphate binding"/>
    <property type="evidence" value="ECO:0007669"/>
    <property type="project" value="InterPro"/>
</dbReference>
<dbReference type="GO" id="GO:0004838">
    <property type="term" value="F:L-tyrosine-2-oxoglutarate transaminase activity"/>
    <property type="evidence" value="ECO:0007669"/>
    <property type="project" value="TreeGrafter"/>
</dbReference>